<keyword evidence="3" id="KW-1185">Reference proteome</keyword>
<feature type="chain" id="PRO_5031263204" description="Secreted protein" evidence="1">
    <location>
        <begin position="27"/>
        <end position="126"/>
    </location>
</feature>
<proteinExistence type="predicted"/>
<name>A0A7U2FC25_PHANO</name>
<reference evidence="3" key="1">
    <citation type="journal article" date="2021" name="BMC Genomics">
        <title>Chromosome-level genome assembly and manually-curated proteome of model necrotroph Parastagonospora nodorum Sn15 reveals a genome-wide trove of candidate effector homologs, and redundancy of virulence-related functions within an accessory chromosome.</title>
        <authorList>
            <person name="Bertazzoni S."/>
            <person name="Jones D.A.B."/>
            <person name="Phan H.T."/>
            <person name="Tan K.-C."/>
            <person name="Hane J.K."/>
        </authorList>
    </citation>
    <scope>NUCLEOTIDE SEQUENCE [LARGE SCALE GENOMIC DNA]</scope>
    <source>
        <strain evidence="3">SN15 / ATCC MYA-4574 / FGSC 10173)</strain>
    </source>
</reference>
<evidence type="ECO:0000256" key="1">
    <source>
        <dbReference type="SAM" id="SignalP"/>
    </source>
</evidence>
<gene>
    <name evidence="2" type="ORF">JI435_307620</name>
</gene>
<protein>
    <recommendedName>
        <fullName evidence="4">Secreted protein</fullName>
    </recommendedName>
</protein>
<evidence type="ECO:0000313" key="2">
    <source>
        <dbReference type="EMBL" id="QRD02522.1"/>
    </source>
</evidence>
<accession>A0A7U2FC25</accession>
<dbReference type="Proteomes" id="UP000663193">
    <property type="component" value="Chromosome 14"/>
</dbReference>
<dbReference type="EMBL" id="CP069036">
    <property type="protein sequence ID" value="QRD02522.1"/>
    <property type="molecule type" value="Genomic_DNA"/>
</dbReference>
<feature type="signal peptide" evidence="1">
    <location>
        <begin position="1"/>
        <end position="26"/>
    </location>
</feature>
<dbReference type="VEuPathDB" id="FungiDB:JI435_307620"/>
<evidence type="ECO:0008006" key="4">
    <source>
        <dbReference type="Google" id="ProtNLM"/>
    </source>
</evidence>
<sequence>MEGNRFRARLHLCFILCRWMVRHDCGVKHNTGTTQQLCTFLPSHTGHKRETGSTSSVRLFYEPGSQSDHLSTGQDDEFPPPRLDPVYSNPHPVGNLACGLCACALSHVYHHVRCYTDLLFTISTAN</sequence>
<evidence type="ECO:0000313" key="3">
    <source>
        <dbReference type="Proteomes" id="UP000663193"/>
    </source>
</evidence>
<dbReference type="AlphaFoldDB" id="A0A7U2FC25"/>
<keyword evidence="1" id="KW-0732">Signal</keyword>
<organism evidence="2 3">
    <name type="scientific">Phaeosphaeria nodorum (strain SN15 / ATCC MYA-4574 / FGSC 10173)</name>
    <name type="common">Glume blotch fungus</name>
    <name type="synonym">Parastagonospora nodorum</name>
    <dbReference type="NCBI Taxonomy" id="321614"/>
    <lineage>
        <taxon>Eukaryota</taxon>
        <taxon>Fungi</taxon>
        <taxon>Dikarya</taxon>
        <taxon>Ascomycota</taxon>
        <taxon>Pezizomycotina</taxon>
        <taxon>Dothideomycetes</taxon>
        <taxon>Pleosporomycetidae</taxon>
        <taxon>Pleosporales</taxon>
        <taxon>Pleosporineae</taxon>
        <taxon>Phaeosphaeriaceae</taxon>
        <taxon>Parastagonospora</taxon>
    </lineage>
</organism>